<accession>A0A399JBC3</accession>
<dbReference type="AlphaFoldDB" id="A0A399JBC3"/>
<feature type="signal peptide" evidence="1">
    <location>
        <begin position="1"/>
        <end position="27"/>
    </location>
</feature>
<evidence type="ECO:0000313" key="3">
    <source>
        <dbReference type="Proteomes" id="UP000265419"/>
    </source>
</evidence>
<comment type="caution">
    <text evidence="2">The sequence shown here is derived from an EMBL/GenBank/DDBJ whole genome shotgun (WGS) entry which is preliminary data.</text>
</comment>
<name>A0A399JBC3_9MICC</name>
<evidence type="ECO:0008006" key="4">
    <source>
        <dbReference type="Google" id="ProtNLM"/>
    </source>
</evidence>
<evidence type="ECO:0000256" key="1">
    <source>
        <dbReference type="SAM" id="SignalP"/>
    </source>
</evidence>
<sequence>MKKYRARQAAAAAALAVLALGASGCGAINDQATTIHYDASDGIGIWGTEVQVRNLMLVTNGADKPARFIGQVSNESAKDSTLSIKAGEKTIELPVKAKSSVNLQDEQFAEQFTIPGSGADAGLDKTTNPGLNFKVSITTGNDAAKSVNVPVVDGTLKEYAQYVPGGFDESNAEHLKPSEAAESH</sequence>
<evidence type="ECO:0000313" key="2">
    <source>
        <dbReference type="EMBL" id="RII41837.1"/>
    </source>
</evidence>
<organism evidence="2 3">
    <name type="scientific">Galactobacter valiniphilus</name>
    <dbReference type="NCBI Taxonomy" id="2676122"/>
    <lineage>
        <taxon>Bacteria</taxon>
        <taxon>Bacillati</taxon>
        <taxon>Actinomycetota</taxon>
        <taxon>Actinomycetes</taxon>
        <taxon>Micrococcales</taxon>
        <taxon>Micrococcaceae</taxon>
        <taxon>Galactobacter</taxon>
    </lineage>
</organism>
<dbReference type="PROSITE" id="PS51257">
    <property type="entry name" value="PROKAR_LIPOPROTEIN"/>
    <property type="match status" value="1"/>
</dbReference>
<feature type="chain" id="PRO_5039135423" description="DNA modification methylase" evidence="1">
    <location>
        <begin position="28"/>
        <end position="184"/>
    </location>
</feature>
<keyword evidence="1" id="KW-0732">Signal</keyword>
<protein>
    <recommendedName>
        <fullName evidence="4">DNA modification methylase</fullName>
    </recommendedName>
</protein>
<keyword evidence="3" id="KW-1185">Reference proteome</keyword>
<reference evidence="2 3" key="1">
    <citation type="submission" date="2018-07" db="EMBL/GenBank/DDBJ databases">
        <title>Arthrobacter sp. nov., isolated from raw cow's milk with high bacterial count.</title>
        <authorList>
            <person name="Hahne J."/>
            <person name="Isele D."/>
            <person name="Lipski A."/>
        </authorList>
    </citation>
    <scope>NUCLEOTIDE SEQUENCE [LARGE SCALE GENOMIC DNA]</scope>
    <source>
        <strain evidence="2 3">JZ R-35</strain>
    </source>
</reference>
<dbReference type="Proteomes" id="UP000265419">
    <property type="component" value="Unassembled WGS sequence"/>
</dbReference>
<dbReference type="EMBL" id="QQXK01000020">
    <property type="protein sequence ID" value="RII41837.1"/>
    <property type="molecule type" value="Genomic_DNA"/>
</dbReference>
<gene>
    <name evidence="2" type="ORF">DWB68_10645</name>
</gene>
<dbReference type="RefSeq" id="WP_119425113.1">
    <property type="nucleotide sequence ID" value="NZ_QQXK01000020.1"/>
</dbReference>
<proteinExistence type="predicted"/>